<sequence length="248" mass="25923">MRLVLLDLDGTMYDREAPVAGAAEAVEALRAGGFAVGFFTNTDSQSAASMLARARARGVPAAPGDVFTPVTAAQRYLGESARVLLLANAAVRGDLAAFCTLTSADVTHVIIGDCHEILTFDLLDAAFRAVRAGAELIALQRGRYTRNADGDHLDTGAVVAAVEYAAEVEARLLGKPSVDFLRLAAGDATEVWVVGDDRSTDIAMANAGGARSVQVRTGKYADQLGRDDLPVPAYTIDSVVDLPGLLSC</sequence>
<keyword evidence="2" id="KW-1185">Reference proteome</keyword>
<dbReference type="Gene3D" id="3.40.50.1000">
    <property type="entry name" value="HAD superfamily/HAD-like"/>
    <property type="match status" value="2"/>
</dbReference>
<reference evidence="1 2" key="1">
    <citation type="submission" date="2021-01" db="EMBL/GenBank/DDBJ databases">
        <title>Whole genome shotgun sequence of Actinoplanes humidus NBRC 14915.</title>
        <authorList>
            <person name="Komaki H."/>
            <person name="Tamura T."/>
        </authorList>
    </citation>
    <scope>NUCLEOTIDE SEQUENCE [LARGE SCALE GENOMIC DNA]</scope>
    <source>
        <strain evidence="1 2">NBRC 14915</strain>
    </source>
</reference>
<dbReference type="GO" id="GO:0016787">
    <property type="term" value="F:hydrolase activity"/>
    <property type="evidence" value="ECO:0007669"/>
    <property type="project" value="UniProtKB-KW"/>
</dbReference>
<dbReference type="SUPFAM" id="SSF56784">
    <property type="entry name" value="HAD-like"/>
    <property type="match status" value="1"/>
</dbReference>
<dbReference type="EMBL" id="BOMN01000029">
    <property type="protein sequence ID" value="GIE19363.1"/>
    <property type="molecule type" value="Genomic_DNA"/>
</dbReference>
<name>A0ABQ3ZLC1_9ACTN</name>
<protein>
    <submittedName>
        <fullName evidence="1">Hydrolase</fullName>
    </submittedName>
</protein>
<dbReference type="InterPro" id="IPR023214">
    <property type="entry name" value="HAD_sf"/>
</dbReference>
<dbReference type="Pfam" id="PF13344">
    <property type="entry name" value="Hydrolase_6"/>
    <property type="match status" value="1"/>
</dbReference>
<dbReference type="InterPro" id="IPR036412">
    <property type="entry name" value="HAD-like_sf"/>
</dbReference>
<dbReference type="PANTHER" id="PTHR19288">
    <property type="entry name" value="4-NITROPHENYLPHOSPHATASE-RELATED"/>
    <property type="match status" value="1"/>
</dbReference>
<dbReference type="InterPro" id="IPR006357">
    <property type="entry name" value="HAD-SF_hydro_IIA"/>
</dbReference>
<dbReference type="PANTHER" id="PTHR19288:SF46">
    <property type="entry name" value="HALOACID DEHALOGENASE-LIKE HYDROLASE DOMAIN-CONTAINING PROTEIN 2"/>
    <property type="match status" value="1"/>
</dbReference>
<gene>
    <name evidence="1" type="ORF">Ahu01nite_024650</name>
</gene>
<accession>A0ABQ3ZLC1</accession>
<keyword evidence="1" id="KW-0378">Hydrolase</keyword>
<evidence type="ECO:0000313" key="1">
    <source>
        <dbReference type="EMBL" id="GIE19363.1"/>
    </source>
</evidence>
<dbReference type="Pfam" id="PF13242">
    <property type="entry name" value="Hydrolase_like"/>
    <property type="match status" value="1"/>
</dbReference>
<comment type="caution">
    <text evidence="1">The sequence shown here is derived from an EMBL/GenBank/DDBJ whole genome shotgun (WGS) entry which is preliminary data.</text>
</comment>
<dbReference type="Proteomes" id="UP000603200">
    <property type="component" value="Unassembled WGS sequence"/>
</dbReference>
<dbReference type="RefSeq" id="WP_203836602.1">
    <property type="nucleotide sequence ID" value="NZ_BAAATV010000005.1"/>
</dbReference>
<organism evidence="1 2">
    <name type="scientific">Winogradskya humida</name>
    <dbReference type="NCBI Taxonomy" id="113566"/>
    <lineage>
        <taxon>Bacteria</taxon>
        <taxon>Bacillati</taxon>
        <taxon>Actinomycetota</taxon>
        <taxon>Actinomycetes</taxon>
        <taxon>Micromonosporales</taxon>
        <taxon>Micromonosporaceae</taxon>
        <taxon>Winogradskya</taxon>
    </lineage>
</organism>
<evidence type="ECO:0000313" key="2">
    <source>
        <dbReference type="Proteomes" id="UP000603200"/>
    </source>
</evidence>
<proteinExistence type="predicted"/>